<gene>
    <name evidence="1" type="ORF">SO802_034060</name>
</gene>
<accession>A0AAW2BI54</accession>
<organism evidence="1 2">
    <name type="scientific">Lithocarpus litseifolius</name>
    <dbReference type="NCBI Taxonomy" id="425828"/>
    <lineage>
        <taxon>Eukaryota</taxon>
        <taxon>Viridiplantae</taxon>
        <taxon>Streptophyta</taxon>
        <taxon>Embryophyta</taxon>
        <taxon>Tracheophyta</taxon>
        <taxon>Spermatophyta</taxon>
        <taxon>Magnoliopsida</taxon>
        <taxon>eudicotyledons</taxon>
        <taxon>Gunneridae</taxon>
        <taxon>Pentapetalae</taxon>
        <taxon>rosids</taxon>
        <taxon>fabids</taxon>
        <taxon>Fagales</taxon>
        <taxon>Fagaceae</taxon>
        <taxon>Lithocarpus</taxon>
    </lineage>
</organism>
<keyword evidence="2" id="KW-1185">Reference proteome</keyword>
<name>A0AAW2BI54_9ROSI</name>
<comment type="caution">
    <text evidence="1">The sequence shown here is derived from an EMBL/GenBank/DDBJ whole genome shotgun (WGS) entry which is preliminary data.</text>
</comment>
<evidence type="ECO:0000313" key="2">
    <source>
        <dbReference type="Proteomes" id="UP001459277"/>
    </source>
</evidence>
<sequence>MLMPYDFFVITGLRLGGKRILVNDSFTSTKLKKLLGVVPSRVWMYEYFGVGLEIREEVAGIFPRFLLWLPKHHLSIPSKRSLEIWRLVIDNLTINDMNLNPWVGCEEYAEYEQALELNGHQVLFECEHGKYWYLDDWVLPQVELVYPPTIIPTPPCRTVRFADFLVDKEIA</sequence>
<evidence type="ECO:0000313" key="1">
    <source>
        <dbReference type="EMBL" id="KAK9984535.1"/>
    </source>
</evidence>
<reference evidence="1 2" key="1">
    <citation type="submission" date="2024-01" db="EMBL/GenBank/DDBJ databases">
        <title>A telomere-to-telomere, gap-free genome of sweet tea (Lithocarpus litseifolius).</title>
        <authorList>
            <person name="Zhou J."/>
        </authorList>
    </citation>
    <scope>NUCLEOTIDE SEQUENCE [LARGE SCALE GENOMIC DNA]</scope>
    <source>
        <strain evidence="1">Zhou-2022a</strain>
        <tissue evidence="1">Leaf</tissue>
    </source>
</reference>
<protein>
    <submittedName>
        <fullName evidence="1">Uncharacterized protein</fullName>
    </submittedName>
</protein>
<dbReference type="Proteomes" id="UP001459277">
    <property type="component" value="Unassembled WGS sequence"/>
</dbReference>
<proteinExistence type="predicted"/>
<dbReference type="AlphaFoldDB" id="A0AAW2BI54"/>
<dbReference type="EMBL" id="JAZDWU010000012">
    <property type="protein sequence ID" value="KAK9984535.1"/>
    <property type="molecule type" value="Genomic_DNA"/>
</dbReference>